<keyword evidence="1" id="KW-0175">Coiled coil</keyword>
<keyword evidence="3" id="KW-1185">Reference proteome</keyword>
<name>A0A4Q2DJT5_9AGAR</name>
<dbReference type="Gene3D" id="1.20.1280.50">
    <property type="match status" value="1"/>
</dbReference>
<dbReference type="Gene3D" id="3.80.10.10">
    <property type="entry name" value="Ribonuclease Inhibitor"/>
    <property type="match status" value="1"/>
</dbReference>
<organism evidence="2 3">
    <name type="scientific">Candolleomyces aberdarensis</name>
    <dbReference type="NCBI Taxonomy" id="2316362"/>
    <lineage>
        <taxon>Eukaryota</taxon>
        <taxon>Fungi</taxon>
        <taxon>Dikarya</taxon>
        <taxon>Basidiomycota</taxon>
        <taxon>Agaricomycotina</taxon>
        <taxon>Agaricomycetes</taxon>
        <taxon>Agaricomycetidae</taxon>
        <taxon>Agaricales</taxon>
        <taxon>Agaricineae</taxon>
        <taxon>Psathyrellaceae</taxon>
        <taxon>Candolleomyces</taxon>
    </lineage>
</organism>
<dbReference type="InterPro" id="IPR032675">
    <property type="entry name" value="LRR_dom_sf"/>
</dbReference>
<feature type="coiled-coil region" evidence="1">
    <location>
        <begin position="24"/>
        <end position="58"/>
    </location>
</feature>
<protein>
    <submittedName>
        <fullName evidence="2">Uncharacterized protein</fullName>
    </submittedName>
</protein>
<evidence type="ECO:0000313" key="3">
    <source>
        <dbReference type="Proteomes" id="UP000290288"/>
    </source>
</evidence>
<proteinExistence type="predicted"/>
<comment type="caution">
    <text evidence="2">The sequence shown here is derived from an EMBL/GenBank/DDBJ whole genome shotgun (WGS) entry which is preliminary data.</text>
</comment>
<evidence type="ECO:0000313" key="2">
    <source>
        <dbReference type="EMBL" id="RXW19391.1"/>
    </source>
</evidence>
<sequence>MNILEIPELRRVACVPDQLTNHQVDALKRSRENYSQQILILDERKEELIKKLSEIDQERSRLLDCVKACQQALSPMNHVPDDILREIFLQIYLCFPQYCEDDSFSLLRPPIVISHVCRRWRTVANDFAVLWTKLRTNRGTQHWDQRGLELLAQWLQRAKGTPLNLQLVLGDDRAIQYSSDLQDFKFIAQLIEPIGGSLTRLFLKYVTVEGCSRLSLLPLPSLEQLVIILDDSAEYPETFSASFDNTPALRRISFSGSFEESLDRKVLLPWNQLTHFLNYSCPDYFEFFLLTNLFLCTQLRFLFLGIIDCGGVRGYLETSRSSVPKRIVIPSLETLALDFSTIWFREYANTNPYPNIFFPFEFPNLRKLVLLFNHIAGNVTSPFLDELRRLKNLEHFSIAIQEDDALIPLQAMLQALPHIKTLELSLSGEYTPAIAQLTALPGQQGLLPNLHTLALMFDANGLDHDKAFLDPDTLVRFVESRTQRALATRLEKFTIVVCSLDGPDYATLDGVRKVLRPYIPKVLVWSVQCWIILYQRWIHVDPELEGRPELLELV</sequence>
<accession>A0A4Q2DJT5</accession>
<dbReference type="OrthoDB" id="2269034at2759"/>
<evidence type="ECO:0000256" key="1">
    <source>
        <dbReference type="SAM" id="Coils"/>
    </source>
</evidence>
<gene>
    <name evidence="2" type="ORF">EST38_g6466</name>
</gene>
<dbReference type="AlphaFoldDB" id="A0A4Q2DJT5"/>
<dbReference type="Proteomes" id="UP000290288">
    <property type="component" value="Unassembled WGS sequence"/>
</dbReference>
<dbReference type="EMBL" id="SDEE01000204">
    <property type="protein sequence ID" value="RXW19391.1"/>
    <property type="molecule type" value="Genomic_DNA"/>
</dbReference>
<dbReference type="SUPFAM" id="SSF52047">
    <property type="entry name" value="RNI-like"/>
    <property type="match status" value="1"/>
</dbReference>
<reference evidence="2 3" key="1">
    <citation type="submission" date="2019-01" db="EMBL/GenBank/DDBJ databases">
        <title>Draft genome sequence of Psathyrella aberdarensis IHI B618.</title>
        <authorList>
            <person name="Buettner E."/>
            <person name="Kellner H."/>
        </authorList>
    </citation>
    <scope>NUCLEOTIDE SEQUENCE [LARGE SCALE GENOMIC DNA]</scope>
    <source>
        <strain evidence="2 3">IHI B618</strain>
    </source>
</reference>